<keyword evidence="8" id="KW-1185">Reference proteome</keyword>
<dbReference type="CDD" id="cd00067">
    <property type="entry name" value="GAL4"/>
    <property type="match status" value="1"/>
</dbReference>
<sequence>MVYCGKPSKGCGQCRSRKVRCDQARPACSQCVRAKRECPGYRDPLSLMFRDESKSVERKAGNTSRTSTTAATSSQSSSSRSNSRSNQLQLSRTASPEGNSVRPEPASENPHFDFNSDPQHQHLMRQLWKRPLEMQPPTDLEAHKHEALCYFLNSNGSPGTFWLTSLVSDFLHQTGGPASARAMRASVTATAVAMLSRVKDMAPLKAMARKEYGSALRLINEALSDVKEAKTNQVLGSVVLMAIYEHIRGATALLDLRGPEQLETEAGLRLFLHLRHQTVSSGQKFAPYIQVHANFSQIIACIQGATRLPDSLLECSKVPMFLEPRAAYGNRLIITIGKLANLRADIRYRVFKNNPEILSAASAIEAELIAWMTALTPEFNYTVRTRSPFDFAFQHQCRGMSPYDDQYSVYPDLFVCNTWNQYRSARIIVSDIILSHSPQFSDNSSTSVLSDELSLHRESLRSTIRRLAVDICRSVPFHLDAHQEDVPTYHPKPQSYLGGLMLLWPLFLAGVAEGPNHYLRRWVMQCLHMIGHTMGIDQALALVEVVDANPGMLKDTIDESAVVDVSNSPEEEFDPYSMLPGNTPTPMSPSPGV</sequence>
<dbReference type="PANTHER" id="PTHR38791:SF5">
    <property type="entry name" value="TRANSCRIPTION FACTOR DBAG-RELATED"/>
    <property type="match status" value="1"/>
</dbReference>
<dbReference type="PROSITE" id="PS50048">
    <property type="entry name" value="ZN2_CY6_FUNGAL_2"/>
    <property type="match status" value="1"/>
</dbReference>
<dbReference type="InterPro" id="IPR001138">
    <property type="entry name" value="Zn2Cys6_DnaBD"/>
</dbReference>
<dbReference type="RefSeq" id="XP_056509457.1">
    <property type="nucleotide sequence ID" value="XM_056656657.1"/>
</dbReference>
<protein>
    <recommendedName>
        <fullName evidence="6">Zn(2)-C6 fungal-type domain-containing protein</fullName>
    </recommendedName>
</protein>
<proteinExistence type="predicted"/>
<feature type="compositionally biased region" description="Basic and acidic residues" evidence="5">
    <location>
        <begin position="49"/>
        <end position="60"/>
    </location>
</feature>
<evidence type="ECO:0000256" key="5">
    <source>
        <dbReference type="SAM" id="MobiDB-lite"/>
    </source>
</evidence>
<gene>
    <name evidence="7" type="ORF">NUU61_006129</name>
</gene>
<dbReference type="InterPro" id="IPR053175">
    <property type="entry name" value="DHMBA_Reg_Transcription_Factor"/>
</dbReference>
<evidence type="ECO:0000313" key="7">
    <source>
        <dbReference type="EMBL" id="KAJ5091259.1"/>
    </source>
</evidence>
<keyword evidence="3" id="KW-0804">Transcription</keyword>
<evidence type="ECO:0000256" key="2">
    <source>
        <dbReference type="ARBA" id="ARBA00023125"/>
    </source>
</evidence>
<dbReference type="InterPro" id="IPR036864">
    <property type="entry name" value="Zn2-C6_fun-type_DNA-bd_sf"/>
</dbReference>
<keyword evidence="4" id="KW-0539">Nucleus</keyword>
<accession>A0A9W9K310</accession>
<dbReference type="GO" id="GO:0000981">
    <property type="term" value="F:DNA-binding transcription factor activity, RNA polymerase II-specific"/>
    <property type="evidence" value="ECO:0007669"/>
    <property type="project" value="InterPro"/>
</dbReference>
<reference evidence="7" key="1">
    <citation type="submission" date="2022-11" db="EMBL/GenBank/DDBJ databases">
        <authorList>
            <person name="Petersen C."/>
        </authorList>
    </citation>
    <scope>NUCLEOTIDE SEQUENCE</scope>
    <source>
        <strain evidence="7">IBT 34128</strain>
    </source>
</reference>
<organism evidence="7 8">
    <name type="scientific">Penicillium alfredii</name>
    <dbReference type="NCBI Taxonomy" id="1506179"/>
    <lineage>
        <taxon>Eukaryota</taxon>
        <taxon>Fungi</taxon>
        <taxon>Dikarya</taxon>
        <taxon>Ascomycota</taxon>
        <taxon>Pezizomycotina</taxon>
        <taxon>Eurotiomycetes</taxon>
        <taxon>Eurotiomycetidae</taxon>
        <taxon>Eurotiales</taxon>
        <taxon>Aspergillaceae</taxon>
        <taxon>Penicillium</taxon>
    </lineage>
</organism>
<evidence type="ECO:0000256" key="1">
    <source>
        <dbReference type="ARBA" id="ARBA00023015"/>
    </source>
</evidence>
<keyword evidence="1" id="KW-0805">Transcription regulation</keyword>
<dbReference type="GO" id="GO:0008270">
    <property type="term" value="F:zinc ion binding"/>
    <property type="evidence" value="ECO:0007669"/>
    <property type="project" value="InterPro"/>
</dbReference>
<evidence type="ECO:0000259" key="6">
    <source>
        <dbReference type="PROSITE" id="PS50048"/>
    </source>
</evidence>
<feature type="compositionally biased region" description="Low complexity" evidence="5">
    <location>
        <begin position="62"/>
        <end position="91"/>
    </location>
</feature>
<name>A0A9W9K310_9EURO</name>
<evidence type="ECO:0000313" key="8">
    <source>
        <dbReference type="Proteomes" id="UP001141434"/>
    </source>
</evidence>
<dbReference type="GeneID" id="81395826"/>
<evidence type="ECO:0000256" key="4">
    <source>
        <dbReference type="ARBA" id="ARBA00023242"/>
    </source>
</evidence>
<reference evidence="7" key="2">
    <citation type="journal article" date="2023" name="IMA Fungus">
        <title>Comparative genomic study of the Penicillium genus elucidates a diverse pangenome and 15 lateral gene transfer events.</title>
        <authorList>
            <person name="Petersen C."/>
            <person name="Sorensen T."/>
            <person name="Nielsen M.R."/>
            <person name="Sondergaard T.E."/>
            <person name="Sorensen J.L."/>
            <person name="Fitzpatrick D.A."/>
            <person name="Frisvad J.C."/>
            <person name="Nielsen K.L."/>
        </authorList>
    </citation>
    <scope>NUCLEOTIDE SEQUENCE</scope>
    <source>
        <strain evidence="7">IBT 34128</strain>
    </source>
</reference>
<feature type="region of interest" description="Disordered" evidence="5">
    <location>
        <begin position="49"/>
        <end position="122"/>
    </location>
</feature>
<dbReference type="PROSITE" id="PS00463">
    <property type="entry name" value="ZN2_CY6_FUNGAL_1"/>
    <property type="match status" value="1"/>
</dbReference>
<evidence type="ECO:0000256" key="3">
    <source>
        <dbReference type="ARBA" id="ARBA00023163"/>
    </source>
</evidence>
<dbReference type="PANTHER" id="PTHR38791">
    <property type="entry name" value="ZN(II)2CYS6 TRANSCRIPTION FACTOR (EUROFUNG)-RELATED-RELATED"/>
    <property type="match status" value="1"/>
</dbReference>
<dbReference type="SMART" id="SM00066">
    <property type="entry name" value="GAL4"/>
    <property type="match status" value="1"/>
</dbReference>
<dbReference type="EMBL" id="JAPMSZ010000009">
    <property type="protein sequence ID" value="KAJ5091259.1"/>
    <property type="molecule type" value="Genomic_DNA"/>
</dbReference>
<dbReference type="OrthoDB" id="2991872at2759"/>
<comment type="caution">
    <text evidence="7">The sequence shown here is derived from an EMBL/GenBank/DDBJ whole genome shotgun (WGS) entry which is preliminary data.</text>
</comment>
<dbReference type="Proteomes" id="UP001141434">
    <property type="component" value="Unassembled WGS sequence"/>
</dbReference>
<dbReference type="SUPFAM" id="SSF57701">
    <property type="entry name" value="Zn2/Cys6 DNA-binding domain"/>
    <property type="match status" value="1"/>
</dbReference>
<keyword evidence="2" id="KW-0238">DNA-binding</keyword>
<feature type="domain" description="Zn(2)-C6 fungal-type" evidence="6">
    <location>
        <begin position="10"/>
        <end position="38"/>
    </location>
</feature>
<dbReference type="AlphaFoldDB" id="A0A9W9K310"/>
<dbReference type="Gene3D" id="4.10.240.10">
    <property type="entry name" value="Zn(2)-C6 fungal-type DNA-binding domain"/>
    <property type="match status" value="1"/>
</dbReference>
<feature type="region of interest" description="Disordered" evidence="5">
    <location>
        <begin position="565"/>
        <end position="593"/>
    </location>
</feature>
<dbReference type="GO" id="GO:0003677">
    <property type="term" value="F:DNA binding"/>
    <property type="evidence" value="ECO:0007669"/>
    <property type="project" value="UniProtKB-KW"/>
</dbReference>
<dbReference type="Pfam" id="PF00172">
    <property type="entry name" value="Zn_clus"/>
    <property type="match status" value="1"/>
</dbReference>